<keyword evidence="11" id="KW-1185">Reference proteome</keyword>
<comment type="cofactor">
    <cofactor evidence="1">
        <name>Ca(2+)</name>
        <dbReference type="ChEBI" id="CHEBI:29108"/>
    </cofactor>
</comment>
<comment type="catalytic activity">
    <reaction evidence="8">
        <text>alpha-D-glucose = beta-D-glucose</text>
        <dbReference type="Rhea" id="RHEA:10264"/>
        <dbReference type="ChEBI" id="CHEBI:15903"/>
        <dbReference type="ChEBI" id="CHEBI:17925"/>
        <dbReference type="EC" id="5.1.3.3"/>
    </reaction>
</comment>
<comment type="subunit">
    <text evidence="4">Monomer.</text>
</comment>
<keyword evidence="6 8" id="KW-0413">Isomerase</keyword>
<dbReference type="Proteomes" id="UP000636010">
    <property type="component" value="Unassembled WGS sequence"/>
</dbReference>
<keyword evidence="7 8" id="KW-0119">Carbohydrate metabolism</keyword>
<dbReference type="InterPro" id="IPR014718">
    <property type="entry name" value="GH-type_carb-bd"/>
</dbReference>
<accession>A0ABQ1M1J6</accession>
<feature type="compositionally biased region" description="Polar residues" evidence="9">
    <location>
        <begin position="336"/>
        <end position="347"/>
    </location>
</feature>
<proteinExistence type="inferred from homology"/>
<evidence type="ECO:0000256" key="3">
    <source>
        <dbReference type="ARBA" id="ARBA00006206"/>
    </source>
</evidence>
<reference evidence="11" key="1">
    <citation type="journal article" date="2019" name="Int. J. Syst. Evol. Microbiol.">
        <title>The Global Catalogue of Microorganisms (GCM) 10K type strain sequencing project: providing services to taxonomists for standard genome sequencing and annotation.</title>
        <authorList>
            <consortium name="The Broad Institute Genomics Platform"/>
            <consortium name="The Broad Institute Genome Sequencing Center for Infectious Disease"/>
            <person name="Wu L."/>
            <person name="Ma J."/>
        </authorList>
    </citation>
    <scope>NUCLEOTIDE SEQUENCE [LARGE SCALE GENOMIC DNA]</scope>
    <source>
        <strain evidence="11">CGMCC 1.10832</strain>
    </source>
</reference>
<dbReference type="Pfam" id="PF01263">
    <property type="entry name" value="Aldose_epim"/>
    <property type="match status" value="1"/>
</dbReference>
<dbReference type="PIRSF" id="PIRSF005096">
    <property type="entry name" value="GALM"/>
    <property type="match status" value="1"/>
</dbReference>
<comment type="similarity">
    <text evidence="3 8">Belongs to the aldose epimerase family.</text>
</comment>
<evidence type="ECO:0000256" key="4">
    <source>
        <dbReference type="ARBA" id="ARBA00011245"/>
    </source>
</evidence>
<organism evidence="10 11">
    <name type="scientific">Marivirga lumbricoides</name>
    <dbReference type="NCBI Taxonomy" id="1046115"/>
    <lineage>
        <taxon>Bacteria</taxon>
        <taxon>Pseudomonadati</taxon>
        <taxon>Bacteroidota</taxon>
        <taxon>Cytophagia</taxon>
        <taxon>Cytophagales</taxon>
        <taxon>Marivirgaceae</taxon>
        <taxon>Marivirga</taxon>
    </lineage>
</organism>
<evidence type="ECO:0000313" key="11">
    <source>
        <dbReference type="Proteomes" id="UP000636010"/>
    </source>
</evidence>
<dbReference type="EC" id="5.1.3.3" evidence="8"/>
<evidence type="ECO:0000256" key="8">
    <source>
        <dbReference type="PIRNR" id="PIRNR005096"/>
    </source>
</evidence>
<evidence type="ECO:0000256" key="9">
    <source>
        <dbReference type="SAM" id="MobiDB-lite"/>
    </source>
</evidence>
<dbReference type="InterPro" id="IPR047215">
    <property type="entry name" value="Galactose_mutarotase-like"/>
</dbReference>
<gene>
    <name evidence="10" type="primary">galM</name>
    <name evidence="10" type="ORF">GCM10011506_17760</name>
</gene>
<keyword evidence="5" id="KW-0106">Calcium</keyword>
<dbReference type="CDD" id="cd09019">
    <property type="entry name" value="galactose_mutarotase_like"/>
    <property type="match status" value="1"/>
</dbReference>
<dbReference type="EMBL" id="BMEC01000005">
    <property type="protein sequence ID" value="GGC32741.1"/>
    <property type="molecule type" value="Genomic_DNA"/>
</dbReference>
<dbReference type="PANTHER" id="PTHR10091">
    <property type="entry name" value="ALDOSE-1-EPIMERASE"/>
    <property type="match status" value="1"/>
</dbReference>
<dbReference type="Gene3D" id="2.70.98.10">
    <property type="match status" value="1"/>
</dbReference>
<evidence type="ECO:0000256" key="5">
    <source>
        <dbReference type="ARBA" id="ARBA00022837"/>
    </source>
</evidence>
<name>A0ABQ1M1J6_9BACT</name>
<evidence type="ECO:0000256" key="6">
    <source>
        <dbReference type="ARBA" id="ARBA00023235"/>
    </source>
</evidence>
<dbReference type="InterPro" id="IPR011013">
    <property type="entry name" value="Gal_mutarotase_sf_dom"/>
</dbReference>
<feature type="region of interest" description="Disordered" evidence="9">
    <location>
        <begin position="1"/>
        <end position="21"/>
    </location>
</feature>
<dbReference type="NCBIfam" id="NF008277">
    <property type="entry name" value="PRK11055.1"/>
    <property type="match status" value="1"/>
</dbReference>
<protein>
    <recommendedName>
        <fullName evidence="8">Aldose 1-epimerase</fullName>
        <ecNumber evidence="8">5.1.3.3</ecNumber>
    </recommendedName>
</protein>
<feature type="region of interest" description="Disordered" evidence="9">
    <location>
        <begin position="331"/>
        <end position="351"/>
    </location>
</feature>
<dbReference type="InterPro" id="IPR008183">
    <property type="entry name" value="Aldose_1/G6P_1-epimerase"/>
</dbReference>
<evidence type="ECO:0000256" key="7">
    <source>
        <dbReference type="ARBA" id="ARBA00023277"/>
    </source>
</evidence>
<dbReference type="InterPro" id="IPR015443">
    <property type="entry name" value="Aldose_1-epimerase"/>
</dbReference>
<comment type="pathway">
    <text evidence="2 8">Carbohydrate metabolism; hexose metabolism.</text>
</comment>
<sequence>MACNSTTDQPQNANITSKSFGTLPSGEEVTQYIMTNNQGMEMSVITYGGIITSLTAPDKAGKYEDIVLGFDNLEGYLQDGVPYFGALIGRYGNRIAKGKFTLDSTEYELAINNIGNHLHGGLKGFDKVNWSAKEVEYADGVALELTYLSADGEEGYPGNLETKVTYQLGNDNTLLIDYMATTDKKTVVNLTQHSYFNLSAMKEDVLNHQLMVNADHFLPVDSTLIPTGELRPVEGTPFNFTEMKKVGADVNQENQQLTYGLGYDHCWVLNEGAGKMDLAAKAYEPNSGRTLEVYTSEPAIQVYTGNFLDGTLTGKGGTVYNKRTGLCLETQHFPDSPNQPEFPSTELNPGEKYESQTKFVFGIRE</sequence>
<evidence type="ECO:0000256" key="2">
    <source>
        <dbReference type="ARBA" id="ARBA00005028"/>
    </source>
</evidence>
<evidence type="ECO:0000256" key="1">
    <source>
        <dbReference type="ARBA" id="ARBA00001913"/>
    </source>
</evidence>
<dbReference type="SUPFAM" id="SSF74650">
    <property type="entry name" value="Galactose mutarotase-like"/>
    <property type="match status" value="1"/>
</dbReference>
<comment type="caution">
    <text evidence="10">The sequence shown here is derived from an EMBL/GenBank/DDBJ whole genome shotgun (WGS) entry which is preliminary data.</text>
</comment>
<evidence type="ECO:0000313" key="10">
    <source>
        <dbReference type="EMBL" id="GGC32741.1"/>
    </source>
</evidence>
<dbReference type="PANTHER" id="PTHR10091:SF0">
    <property type="entry name" value="GALACTOSE MUTAROTASE"/>
    <property type="match status" value="1"/>
</dbReference>